<evidence type="ECO:0000313" key="1">
    <source>
        <dbReference type="EMBL" id="GAD19431.1"/>
    </source>
</evidence>
<dbReference type="STRING" id="1325130.HFN_0562"/>
<dbReference type="EMBL" id="BASD01000019">
    <property type="protein sequence ID" value="GAD19431.1"/>
    <property type="molecule type" value="Genomic_DNA"/>
</dbReference>
<keyword evidence="2" id="KW-1185">Reference proteome</keyword>
<dbReference type="AlphaFoldDB" id="T1D2K6"/>
<reference evidence="1 2" key="1">
    <citation type="journal article" date="2013" name="Genome Announc.">
        <title>Draft Genome Sequence of Helicobacter fennelliae Strain MRY12-0050, Isolated from a Bacteremia Patient.</title>
        <authorList>
            <person name="Rimbara E."/>
            <person name="Matsui M."/>
            <person name="Mori S."/>
            <person name="Suzuki S."/>
            <person name="Suzuki M."/>
            <person name="Kim H."/>
            <person name="Sekizuka T."/>
            <person name="Kuroda M."/>
            <person name="Shibayama K."/>
        </authorList>
    </citation>
    <scope>NUCLEOTIDE SEQUENCE [LARGE SCALE GENOMIC DNA]</scope>
    <source>
        <strain evidence="1 2">MRY12-0050</strain>
    </source>
</reference>
<proteinExistence type="predicted"/>
<sequence length="44" mass="5246">MQNYKNKLKIENFFTLSCVCIESRFYTIFVVIAKPFRAVAIHFD</sequence>
<gene>
    <name evidence="1" type="ORF">HFN_0562</name>
</gene>
<protein>
    <submittedName>
        <fullName evidence="1">Uncharacterized protein</fullName>
    </submittedName>
</protein>
<evidence type="ECO:0000313" key="2">
    <source>
        <dbReference type="Proteomes" id="UP000018143"/>
    </source>
</evidence>
<accession>T1D2K6</accession>
<name>T1D2K6_9HELI</name>
<comment type="caution">
    <text evidence="1">The sequence shown here is derived from an EMBL/GenBank/DDBJ whole genome shotgun (WGS) entry which is preliminary data.</text>
</comment>
<dbReference type="Proteomes" id="UP000018143">
    <property type="component" value="Unassembled WGS sequence"/>
</dbReference>
<organism evidence="1 2">
    <name type="scientific">Helicobacter fennelliae MRY12-0050</name>
    <dbReference type="NCBI Taxonomy" id="1325130"/>
    <lineage>
        <taxon>Bacteria</taxon>
        <taxon>Pseudomonadati</taxon>
        <taxon>Campylobacterota</taxon>
        <taxon>Epsilonproteobacteria</taxon>
        <taxon>Campylobacterales</taxon>
        <taxon>Helicobacteraceae</taxon>
        <taxon>Helicobacter</taxon>
    </lineage>
</organism>